<reference evidence="2" key="2">
    <citation type="submission" date="2025-05" db="UniProtKB">
        <authorList>
            <consortium name="EnsemblMetazoa"/>
        </authorList>
    </citation>
    <scope>IDENTIFICATION</scope>
    <source>
        <strain evidence="2">Foshan</strain>
    </source>
</reference>
<proteinExistence type="predicted"/>
<dbReference type="EnsemblMetazoa" id="AALFPA23_003096.R3276">
    <property type="protein sequence ID" value="AALFPA23_003096.P3276"/>
    <property type="gene ID" value="AALFPA23_003096"/>
</dbReference>
<dbReference type="Proteomes" id="UP000069940">
    <property type="component" value="Unassembled WGS sequence"/>
</dbReference>
<feature type="region of interest" description="Disordered" evidence="1">
    <location>
        <begin position="25"/>
        <end position="67"/>
    </location>
</feature>
<organism evidence="2 3">
    <name type="scientific">Aedes albopictus</name>
    <name type="common">Asian tiger mosquito</name>
    <name type="synonym">Stegomyia albopicta</name>
    <dbReference type="NCBI Taxonomy" id="7160"/>
    <lineage>
        <taxon>Eukaryota</taxon>
        <taxon>Metazoa</taxon>
        <taxon>Ecdysozoa</taxon>
        <taxon>Arthropoda</taxon>
        <taxon>Hexapoda</taxon>
        <taxon>Insecta</taxon>
        <taxon>Pterygota</taxon>
        <taxon>Neoptera</taxon>
        <taxon>Endopterygota</taxon>
        <taxon>Diptera</taxon>
        <taxon>Nematocera</taxon>
        <taxon>Culicoidea</taxon>
        <taxon>Culicidae</taxon>
        <taxon>Culicinae</taxon>
        <taxon>Aedini</taxon>
        <taxon>Aedes</taxon>
        <taxon>Stegomyia</taxon>
    </lineage>
</organism>
<sequence>MSKSPSSETTSETLSVSDESIAASVVNSSSAPQIRPNVITKTAKKPAKEEPKERPPWRPASVAQGLVPTVPKPDLRARILDVSKYVSFCLSSDSQQCNESSWV</sequence>
<evidence type="ECO:0000256" key="1">
    <source>
        <dbReference type="SAM" id="MobiDB-lite"/>
    </source>
</evidence>
<dbReference type="GeneID" id="134287904"/>
<feature type="compositionally biased region" description="Basic and acidic residues" evidence="1">
    <location>
        <begin position="46"/>
        <end position="56"/>
    </location>
</feature>
<evidence type="ECO:0000313" key="2">
    <source>
        <dbReference type="EnsemblMetazoa" id="AALFPA23_003096.P3276"/>
    </source>
</evidence>
<name>A0ABM1XUW5_AEDAL</name>
<keyword evidence="3" id="KW-1185">Reference proteome</keyword>
<dbReference type="RefSeq" id="XP_062707072.1">
    <property type="nucleotide sequence ID" value="XM_062851088.1"/>
</dbReference>
<accession>A0ABM1XUW5</accession>
<protein>
    <submittedName>
        <fullName evidence="2">Uncharacterized protein</fullName>
    </submittedName>
</protein>
<reference evidence="3" key="1">
    <citation type="journal article" date="2015" name="Proc. Natl. Acad. Sci. U.S.A.">
        <title>Genome sequence of the Asian Tiger mosquito, Aedes albopictus, reveals insights into its biology, genetics, and evolution.</title>
        <authorList>
            <person name="Chen X.G."/>
            <person name="Jiang X."/>
            <person name="Gu J."/>
            <person name="Xu M."/>
            <person name="Wu Y."/>
            <person name="Deng Y."/>
            <person name="Zhang C."/>
            <person name="Bonizzoni M."/>
            <person name="Dermauw W."/>
            <person name="Vontas J."/>
            <person name="Armbruster P."/>
            <person name="Huang X."/>
            <person name="Yang Y."/>
            <person name="Zhang H."/>
            <person name="He W."/>
            <person name="Peng H."/>
            <person name="Liu Y."/>
            <person name="Wu K."/>
            <person name="Chen J."/>
            <person name="Lirakis M."/>
            <person name="Topalis P."/>
            <person name="Van Leeuwen T."/>
            <person name="Hall A.B."/>
            <person name="Jiang X."/>
            <person name="Thorpe C."/>
            <person name="Mueller R.L."/>
            <person name="Sun C."/>
            <person name="Waterhouse R.M."/>
            <person name="Yan G."/>
            <person name="Tu Z.J."/>
            <person name="Fang X."/>
            <person name="James A.A."/>
        </authorList>
    </citation>
    <scope>NUCLEOTIDE SEQUENCE [LARGE SCALE GENOMIC DNA]</scope>
    <source>
        <strain evidence="3">Foshan</strain>
    </source>
</reference>
<evidence type="ECO:0000313" key="3">
    <source>
        <dbReference type="Proteomes" id="UP000069940"/>
    </source>
</evidence>